<dbReference type="Gramene" id="PHT68102">
    <property type="protein sequence ID" value="PHT68102"/>
    <property type="gene ID" value="T459_27589"/>
</dbReference>
<evidence type="ECO:0000313" key="2">
    <source>
        <dbReference type="Proteomes" id="UP000222542"/>
    </source>
</evidence>
<accession>A0A2G2YEC4</accession>
<gene>
    <name evidence="1" type="ORF">T459_27589</name>
</gene>
<reference evidence="1 2" key="1">
    <citation type="journal article" date="2014" name="Nat. Genet.">
        <title>Genome sequence of the hot pepper provides insights into the evolution of pungency in Capsicum species.</title>
        <authorList>
            <person name="Kim S."/>
            <person name="Park M."/>
            <person name="Yeom S.I."/>
            <person name="Kim Y.M."/>
            <person name="Lee J.M."/>
            <person name="Lee H.A."/>
            <person name="Seo E."/>
            <person name="Choi J."/>
            <person name="Cheong K."/>
            <person name="Kim K.T."/>
            <person name="Jung K."/>
            <person name="Lee G.W."/>
            <person name="Oh S.K."/>
            <person name="Bae C."/>
            <person name="Kim S.B."/>
            <person name="Lee H.Y."/>
            <person name="Kim S.Y."/>
            <person name="Kim M.S."/>
            <person name="Kang B.C."/>
            <person name="Jo Y.D."/>
            <person name="Yang H.B."/>
            <person name="Jeong H.J."/>
            <person name="Kang W.H."/>
            <person name="Kwon J.K."/>
            <person name="Shin C."/>
            <person name="Lim J.Y."/>
            <person name="Park J.H."/>
            <person name="Huh J.H."/>
            <person name="Kim J.S."/>
            <person name="Kim B.D."/>
            <person name="Cohen O."/>
            <person name="Paran I."/>
            <person name="Suh M.C."/>
            <person name="Lee S.B."/>
            <person name="Kim Y.K."/>
            <person name="Shin Y."/>
            <person name="Noh S.J."/>
            <person name="Park J."/>
            <person name="Seo Y.S."/>
            <person name="Kwon S.Y."/>
            <person name="Kim H.A."/>
            <person name="Park J.M."/>
            <person name="Kim H.J."/>
            <person name="Choi S.B."/>
            <person name="Bosland P.W."/>
            <person name="Reeves G."/>
            <person name="Jo S.H."/>
            <person name="Lee B.W."/>
            <person name="Cho H.T."/>
            <person name="Choi H.S."/>
            <person name="Lee M.S."/>
            <person name="Yu Y."/>
            <person name="Do Choi Y."/>
            <person name="Park B.S."/>
            <person name="van Deynze A."/>
            <person name="Ashrafi H."/>
            <person name="Hill T."/>
            <person name="Kim W.T."/>
            <person name="Pai H.S."/>
            <person name="Ahn H.K."/>
            <person name="Yeam I."/>
            <person name="Giovannoni J.J."/>
            <person name="Rose J.K."/>
            <person name="Sorensen I."/>
            <person name="Lee S.J."/>
            <person name="Kim R.W."/>
            <person name="Choi I.Y."/>
            <person name="Choi B.S."/>
            <person name="Lim J.S."/>
            <person name="Lee Y.H."/>
            <person name="Choi D."/>
        </authorList>
    </citation>
    <scope>NUCLEOTIDE SEQUENCE [LARGE SCALE GENOMIC DNA]</scope>
    <source>
        <strain evidence="2">cv. CM334</strain>
    </source>
</reference>
<reference evidence="1 2" key="2">
    <citation type="journal article" date="2017" name="Genome Biol.">
        <title>New reference genome sequences of hot pepper reveal the massive evolution of plant disease-resistance genes by retroduplication.</title>
        <authorList>
            <person name="Kim S."/>
            <person name="Park J."/>
            <person name="Yeom S.I."/>
            <person name="Kim Y.M."/>
            <person name="Seo E."/>
            <person name="Kim K.T."/>
            <person name="Kim M.S."/>
            <person name="Lee J.M."/>
            <person name="Cheong K."/>
            <person name="Shin H.S."/>
            <person name="Kim S.B."/>
            <person name="Han K."/>
            <person name="Lee J."/>
            <person name="Park M."/>
            <person name="Lee H.A."/>
            <person name="Lee H.Y."/>
            <person name="Lee Y."/>
            <person name="Oh S."/>
            <person name="Lee J.H."/>
            <person name="Choi E."/>
            <person name="Choi E."/>
            <person name="Lee S.E."/>
            <person name="Jeon J."/>
            <person name="Kim H."/>
            <person name="Choi G."/>
            <person name="Song H."/>
            <person name="Lee J."/>
            <person name="Lee S.C."/>
            <person name="Kwon J.K."/>
            <person name="Lee H.Y."/>
            <person name="Koo N."/>
            <person name="Hong Y."/>
            <person name="Kim R.W."/>
            <person name="Kang W.H."/>
            <person name="Huh J.H."/>
            <person name="Kang B.C."/>
            <person name="Yang T.J."/>
            <person name="Lee Y.H."/>
            <person name="Bennetzen J.L."/>
            <person name="Choi D."/>
        </authorList>
    </citation>
    <scope>NUCLEOTIDE SEQUENCE [LARGE SCALE GENOMIC DNA]</scope>
    <source>
        <strain evidence="2">cv. CM334</strain>
    </source>
</reference>
<keyword evidence="2" id="KW-1185">Reference proteome</keyword>
<dbReference type="EMBL" id="AYRZ02000011">
    <property type="protein sequence ID" value="PHT68102.1"/>
    <property type="molecule type" value="Genomic_DNA"/>
</dbReference>
<organism evidence="1 2">
    <name type="scientific">Capsicum annuum</name>
    <name type="common">Capsicum pepper</name>
    <dbReference type="NCBI Taxonomy" id="4072"/>
    <lineage>
        <taxon>Eukaryota</taxon>
        <taxon>Viridiplantae</taxon>
        <taxon>Streptophyta</taxon>
        <taxon>Embryophyta</taxon>
        <taxon>Tracheophyta</taxon>
        <taxon>Spermatophyta</taxon>
        <taxon>Magnoliopsida</taxon>
        <taxon>eudicotyledons</taxon>
        <taxon>Gunneridae</taxon>
        <taxon>Pentapetalae</taxon>
        <taxon>asterids</taxon>
        <taxon>lamiids</taxon>
        <taxon>Solanales</taxon>
        <taxon>Solanaceae</taxon>
        <taxon>Solanoideae</taxon>
        <taxon>Capsiceae</taxon>
        <taxon>Capsicum</taxon>
    </lineage>
</organism>
<comment type="caution">
    <text evidence="1">The sequence shown here is derived from an EMBL/GenBank/DDBJ whole genome shotgun (WGS) entry which is preliminary data.</text>
</comment>
<dbReference type="Proteomes" id="UP000222542">
    <property type="component" value="Unassembled WGS sequence"/>
</dbReference>
<protein>
    <submittedName>
        <fullName evidence="1">Uncharacterized protein</fullName>
    </submittedName>
</protein>
<proteinExistence type="predicted"/>
<sequence length="148" mass="16546">MIAGSEAYLREITDTLKLVEQVIDSREWIFILIGDFVQLMIINTHYKGTVFLSMKRTGVPHRETLGLMNPLSRRSFNYSFNSLSSAGAILYGGIEIGWISRRKSIPKSISLSGETLGRSLGNTCGNSLITKTDSRLRDSELESLTRTK</sequence>
<dbReference type="AlphaFoldDB" id="A0A2G2YEC4"/>
<name>A0A2G2YEC4_CAPAN</name>
<evidence type="ECO:0000313" key="1">
    <source>
        <dbReference type="EMBL" id="PHT68102.1"/>
    </source>
</evidence>